<sequence>MKACVKNILRAICAVVVSPTVLLYRLQAGMIGTDNAFPGWSQLFSLIPGRTGVYLRHAFYRCSLRRCDDDSCVSFGTIFSHPNASIGRTAYIGNYCSIGDVEIAEDVLIASHVSIMNGCRQHGLERLDVPVREQVGHYENVTIGRDTWIGERATIAASVGKHCVVGAGSLVLTPLPDYSVAVGVPAKIIRDRRELASDADQSHATPCVAQTAESAL</sequence>
<dbReference type="SUPFAM" id="SSF51161">
    <property type="entry name" value="Trimeric LpxA-like enzymes"/>
    <property type="match status" value="1"/>
</dbReference>
<dbReference type="KEGG" id="fmr:Fuma_04654"/>
<dbReference type="Proteomes" id="UP000187735">
    <property type="component" value="Chromosome"/>
</dbReference>
<keyword evidence="2" id="KW-0012">Acyltransferase</keyword>
<dbReference type="CDD" id="cd04647">
    <property type="entry name" value="LbH_MAT_like"/>
    <property type="match status" value="1"/>
</dbReference>
<dbReference type="PANTHER" id="PTHR43300:SF11">
    <property type="entry name" value="ACETYLTRANSFERASE RV3034C-RELATED"/>
    <property type="match status" value="1"/>
</dbReference>
<protein>
    <submittedName>
        <fullName evidence="2">Galactoside O-acetyltransferase</fullName>
        <ecNumber evidence="2">2.3.1.18</ecNumber>
    </submittedName>
</protein>
<dbReference type="Gene3D" id="2.160.10.10">
    <property type="entry name" value="Hexapeptide repeat proteins"/>
    <property type="match status" value="1"/>
</dbReference>
<dbReference type="PANTHER" id="PTHR43300">
    <property type="entry name" value="ACETYLTRANSFERASE"/>
    <property type="match status" value="1"/>
</dbReference>
<dbReference type="EMBL" id="CP017641">
    <property type="protein sequence ID" value="APZ95002.1"/>
    <property type="molecule type" value="Genomic_DNA"/>
</dbReference>
<evidence type="ECO:0000313" key="2">
    <source>
        <dbReference type="EMBL" id="APZ95002.1"/>
    </source>
</evidence>
<dbReference type="OrthoDB" id="272049at2"/>
<keyword evidence="3" id="KW-1185">Reference proteome</keyword>
<dbReference type="AlphaFoldDB" id="A0A1P8WLR6"/>
<keyword evidence="2" id="KW-0808">Transferase</keyword>
<gene>
    <name evidence="2" type="primary">lacA_1</name>
    <name evidence="2" type="ORF">Fuma_04654</name>
</gene>
<accession>A0A1P8WLR6</accession>
<dbReference type="InterPro" id="IPR011004">
    <property type="entry name" value="Trimer_LpxA-like_sf"/>
</dbReference>
<evidence type="ECO:0000256" key="1">
    <source>
        <dbReference type="ARBA" id="ARBA00007274"/>
    </source>
</evidence>
<comment type="similarity">
    <text evidence="1">Belongs to the transferase hexapeptide repeat family.</text>
</comment>
<dbReference type="EC" id="2.3.1.18" evidence="2"/>
<dbReference type="RefSeq" id="WP_077026226.1">
    <property type="nucleotide sequence ID" value="NZ_CP017641.1"/>
</dbReference>
<evidence type="ECO:0000313" key="3">
    <source>
        <dbReference type="Proteomes" id="UP000187735"/>
    </source>
</evidence>
<dbReference type="GO" id="GO:0008870">
    <property type="term" value="F:galactoside O-acetyltransferase activity"/>
    <property type="evidence" value="ECO:0007669"/>
    <property type="project" value="UniProtKB-EC"/>
</dbReference>
<name>A0A1P8WLR6_9PLAN</name>
<dbReference type="STRING" id="1891926.Fuma_04654"/>
<organism evidence="2 3">
    <name type="scientific">Fuerstiella marisgermanici</name>
    <dbReference type="NCBI Taxonomy" id="1891926"/>
    <lineage>
        <taxon>Bacteria</taxon>
        <taxon>Pseudomonadati</taxon>
        <taxon>Planctomycetota</taxon>
        <taxon>Planctomycetia</taxon>
        <taxon>Planctomycetales</taxon>
        <taxon>Planctomycetaceae</taxon>
        <taxon>Fuerstiella</taxon>
    </lineage>
</organism>
<dbReference type="InterPro" id="IPR050179">
    <property type="entry name" value="Trans_hexapeptide_repeat"/>
</dbReference>
<proteinExistence type="inferred from homology"/>
<reference evidence="2 3" key="1">
    <citation type="journal article" date="2016" name="Front. Microbiol.">
        <title>Fuerstia marisgermanicae gen. nov., sp. nov., an Unusual Member of the Phylum Planctomycetes from the German Wadden Sea.</title>
        <authorList>
            <person name="Kohn T."/>
            <person name="Heuer A."/>
            <person name="Jogler M."/>
            <person name="Vollmers J."/>
            <person name="Boedeker C."/>
            <person name="Bunk B."/>
            <person name="Rast P."/>
            <person name="Borchert D."/>
            <person name="Glockner I."/>
            <person name="Freese H.M."/>
            <person name="Klenk H.P."/>
            <person name="Overmann J."/>
            <person name="Kaster A.K."/>
            <person name="Rohde M."/>
            <person name="Wiegand S."/>
            <person name="Jogler C."/>
        </authorList>
    </citation>
    <scope>NUCLEOTIDE SEQUENCE [LARGE SCALE GENOMIC DNA]</scope>
    <source>
        <strain evidence="2 3">NH11</strain>
    </source>
</reference>